<reference evidence="3" key="1">
    <citation type="submission" date="2020-05" db="UniProtKB">
        <authorList>
            <consortium name="EnsemblMetazoa"/>
        </authorList>
    </citation>
    <scope>IDENTIFICATION</scope>
    <source>
        <strain evidence="3">USDA</strain>
    </source>
</reference>
<accession>A0A1I8PR68</accession>
<proteinExistence type="predicted"/>
<evidence type="ECO:0008006" key="5">
    <source>
        <dbReference type="Google" id="ProtNLM"/>
    </source>
</evidence>
<feature type="compositionally biased region" description="Basic residues" evidence="1">
    <location>
        <begin position="1"/>
        <end position="11"/>
    </location>
</feature>
<dbReference type="AlphaFoldDB" id="A0A1I8PR68"/>
<evidence type="ECO:0000256" key="1">
    <source>
        <dbReference type="SAM" id="MobiDB-lite"/>
    </source>
</evidence>
<evidence type="ECO:0000313" key="4">
    <source>
        <dbReference type="Proteomes" id="UP000095300"/>
    </source>
</evidence>
<keyword evidence="2" id="KW-1133">Transmembrane helix</keyword>
<sequence>MAKRQKHHQHQQQRQQQQPRERQLLLSFGTTSCIMMVMAVVLMTILTSSVASVDALSIPLNTNGNRLQQQQQQQQLTGNEHVHQNSDNNNNEGDIDNYIMQKSTTELIPNNGEMLDDDNELNLKENSISDGLTRQLNYRYNFPTLNMIKRAPGGFVGMRGKKDSYNEGSDDNDGDGYGSLPFPWQQLSPTNTDDIINWSEYDKSDVMRYKKTPTIVYGPRGGTYNVGGDAYRWQQFLQKLDEDSVRSMIMNEFVDSLVNDPLEVQNEIIKRAPTGFTGLRGKRLTLSEMNDDSPSLAGKRGLANTFVGVRGKKDVSHQTFKRAAFSGSESSPAGGAAGSKRQRFHDLGNKFVAVRGKRQNYNGDDRMTMAYQDNGWSSMPRISSFSYLDANRGVMANDMDRGISGISGKRAPTGFFAVRGKRLSSLSDDLLTAN</sequence>
<keyword evidence="2" id="KW-0812">Transmembrane</keyword>
<gene>
    <name evidence="3" type="primary">106081794</name>
</gene>
<organism evidence="3 4">
    <name type="scientific">Stomoxys calcitrans</name>
    <name type="common">Stable fly</name>
    <name type="synonym">Conops calcitrans</name>
    <dbReference type="NCBI Taxonomy" id="35570"/>
    <lineage>
        <taxon>Eukaryota</taxon>
        <taxon>Metazoa</taxon>
        <taxon>Ecdysozoa</taxon>
        <taxon>Arthropoda</taxon>
        <taxon>Hexapoda</taxon>
        <taxon>Insecta</taxon>
        <taxon>Pterygota</taxon>
        <taxon>Neoptera</taxon>
        <taxon>Endopterygota</taxon>
        <taxon>Diptera</taxon>
        <taxon>Brachycera</taxon>
        <taxon>Muscomorpha</taxon>
        <taxon>Muscoidea</taxon>
        <taxon>Muscidae</taxon>
        <taxon>Stomoxys</taxon>
    </lineage>
</organism>
<keyword evidence="4" id="KW-1185">Reference proteome</keyword>
<feature type="region of interest" description="Disordered" evidence="1">
    <location>
        <begin position="1"/>
        <end position="21"/>
    </location>
</feature>
<evidence type="ECO:0000313" key="3">
    <source>
        <dbReference type="EnsemblMetazoa" id="SCAU010347-PB"/>
    </source>
</evidence>
<dbReference type="EnsemblMetazoa" id="SCAU010347-RB">
    <property type="protein sequence ID" value="SCAU010347-PB"/>
    <property type="gene ID" value="SCAU010347"/>
</dbReference>
<feature type="transmembrane region" description="Helical" evidence="2">
    <location>
        <begin position="24"/>
        <end position="46"/>
    </location>
</feature>
<dbReference type="Proteomes" id="UP000095300">
    <property type="component" value="Unassembled WGS sequence"/>
</dbReference>
<name>A0A1I8PR68_STOCA</name>
<protein>
    <recommendedName>
        <fullName evidence="5">Tachykinin</fullName>
    </recommendedName>
</protein>
<dbReference type="PROSITE" id="PS51257">
    <property type="entry name" value="PROKAR_LIPOPROTEIN"/>
    <property type="match status" value="1"/>
</dbReference>
<keyword evidence="2" id="KW-0472">Membrane</keyword>
<dbReference type="VEuPathDB" id="VectorBase:SCAU010347"/>
<feature type="region of interest" description="Disordered" evidence="1">
    <location>
        <begin position="70"/>
        <end position="94"/>
    </location>
</feature>
<evidence type="ECO:0000256" key="2">
    <source>
        <dbReference type="SAM" id="Phobius"/>
    </source>
</evidence>